<dbReference type="AlphaFoldDB" id="A0A2H2ZCV7"/>
<gene>
    <name evidence="2" type="ORF">A9Z42_0016270</name>
</gene>
<dbReference type="OrthoDB" id="2534759at2759"/>
<comment type="caution">
    <text evidence="2">The sequence shown here is derived from an EMBL/GenBank/DDBJ whole genome shotgun (WGS) entry which is preliminary data.</text>
</comment>
<feature type="compositionally biased region" description="Low complexity" evidence="1">
    <location>
        <begin position="55"/>
        <end position="79"/>
    </location>
</feature>
<feature type="compositionally biased region" description="Low complexity" evidence="1">
    <location>
        <begin position="31"/>
        <end position="44"/>
    </location>
</feature>
<feature type="compositionally biased region" description="Basic and acidic residues" evidence="1">
    <location>
        <begin position="1"/>
        <end position="11"/>
    </location>
</feature>
<dbReference type="EMBL" id="LFMI01000189">
    <property type="protein sequence ID" value="OTA01300.1"/>
    <property type="molecule type" value="Genomic_DNA"/>
</dbReference>
<accession>A0A2H2ZCV7</accession>
<feature type="region of interest" description="Disordered" evidence="1">
    <location>
        <begin position="1"/>
        <end position="87"/>
    </location>
</feature>
<evidence type="ECO:0000256" key="1">
    <source>
        <dbReference type="SAM" id="MobiDB-lite"/>
    </source>
</evidence>
<evidence type="ECO:0000313" key="2">
    <source>
        <dbReference type="EMBL" id="OTA01300.1"/>
    </source>
</evidence>
<dbReference type="Proteomes" id="UP000219286">
    <property type="component" value="Unassembled WGS sequence"/>
</dbReference>
<dbReference type="PANTHER" id="PTHR38702:SF1">
    <property type="entry name" value="CALPONIN-HOMOLOGY (CH) DOMAIN-CONTAINING PROTEIN"/>
    <property type="match status" value="1"/>
</dbReference>
<evidence type="ECO:0000313" key="3">
    <source>
        <dbReference type="Proteomes" id="UP000219286"/>
    </source>
</evidence>
<reference evidence="2 3" key="1">
    <citation type="journal article" date="2015" name="Genome Announc.">
        <title>Genome sequence and annotation of Trichoderma parareesei, the ancestor of the cellulase producer Trichoderma reesei.</title>
        <authorList>
            <person name="Yang D."/>
            <person name="Pomraning K."/>
            <person name="Kopchinskiy A."/>
            <person name="Karimi Aghcheh R."/>
            <person name="Atanasova L."/>
            <person name="Chenthamara K."/>
            <person name="Baker S.E."/>
            <person name="Zhang R."/>
            <person name="Shen Q."/>
            <person name="Freitag M."/>
            <person name="Kubicek C.P."/>
            <person name="Druzhinina I.S."/>
        </authorList>
    </citation>
    <scope>NUCLEOTIDE SEQUENCE [LARGE SCALE GENOMIC DNA]</scope>
    <source>
        <strain evidence="2 3">CBS 125925</strain>
    </source>
</reference>
<protein>
    <submittedName>
        <fullName evidence="2">Uncharacterized protein</fullName>
    </submittedName>
</protein>
<name>A0A2H2ZCV7_TRIPA</name>
<dbReference type="PANTHER" id="PTHR38702">
    <property type="entry name" value="CALPONIN-HOMOLOGY (CH) DOMAIN-CONTAINING PROTEIN"/>
    <property type="match status" value="1"/>
</dbReference>
<organism evidence="2 3">
    <name type="scientific">Trichoderma parareesei</name>
    <name type="common">Filamentous fungus</name>
    <dbReference type="NCBI Taxonomy" id="858221"/>
    <lineage>
        <taxon>Eukaryota</taxon>
        <taxon>Fungi</taxon>
        <taxon>Dikarya</taxon>
        <taxon>Ascomycota</taxon>
        <taxon>Pezizomycotina</taxon>
        <taxon>Sordariomycetes</taxon>
        <taxon>Hypocreomycetidae</taxon>
        <taxon>Hypocreales</taxon>
        <taxon>Hypocreaceae</taxon>
        <taxon>Trichoderma</taxon>
    </lineage>
</organism>
<keyword evidence="3" id="KW-1185">Reference proteome</keyword>
<sequence length="521" mass="57859">MSAEIENRPHSPDAAPSKAIGAKPEPARCLSAASTTSQGSSTDAASRDSLGSELSSRMSSRMSTMSTMSYRSDVSGRSSSRTRRRGYMRPQGTDFAASAKSRESVMSLGSIAHLQYYFARTGLLDGKGGQLARKKQPRATLDLAALEGTSPMTVPTPSTAGFDMDPSFVSMGSSPDSSGQGYITGSPTGIDDMDDFYDGFLEEDPDMLPPTASTYNHREKVIPKPPTVAELKTELEGALRDALKVLKEAKERKEGSYKAPSDAPQYPNMPEENTQSWFELQGMNILDFVTLAIRAAKNYYTAHELPDRLDAIKSEKQIRTDLLGVMEVLKQMATRNFKGGVRDEEIATMTSWIDSVFDILKKEAEIEATEQAERQGWAWMRGDWTGKELERERQFLMSMDPDDEPLPEWTPASSSAELPTPFLEAMQNGLRLVRLHNAAVKKSRRRFGAIPTFHVNTQKPYRSADNLRYWAKAAELRFECMISIDALGIVYNSGPQVWLDFEAAILKWCAHVREEITNELV</sequence>
<proteinExistence type="predicted"/>